<organism evidence="2 3">
    <name type="scientific">Catonella morbi ATCC 51271</name>
    <dbReference type="NCBI Taxonomy" id="592026"/>
    <lineage>
        <taxon>Bacteria</taxon>
        <taxon>Bacillati</taxon>
        <taxon>Bacillota</taxon>
        <taxon>Clostridia</taxon>
        <taxon>Lachnospirales</taxon>
        <taxon>Lachnospiraceae</taxon>
        <taxon>Catonella</taxon>
    </lineage>
</organism>
<dbReference type="AlphaFoldDB" id="V2Y7N1"/>
<feature type="domain" description="ATPase dynein-related AAA" evidence="1">
    <location>
        <begin position="35"/>
        <end position="176"/>
    </location>
</feature>
<name>V2Y7N1_9FIRM</name>
<accession>V2Y7N1</accession>
<protein>
    <submittedName>
        <fullName evidence="2">ATPase family protein</fullName>
    </submittedName>
</protein>
<dbReference type="InterPro" id="IPR027417">
    <property type="entry name" value="P-loop_NTPase"/>
</dbReference>
<dbReference type="Gene3D" id="3.40.50.300">
    <property type="entry name" value="P-loop containing nucleotide triphosphate hydrolases"/>
    <property type="match status" value="1"/>
</dbReference>
<dbReference type="EMBL" id="ACIL03000005">
    <property type="protein sequence ID" value="ESL04077.1"/>
    <property type="molecule type" value="Genomic_DNA"/>
</dbReference>
<dbReference type="CDD" id="cd00009">
    <property type="entry name" value="AAA"/>
    <property type="match status" value="1"/>
</dbReference>
<dbReference type="STRING" id="592026.GCWU0000282_000423"/>
<dbReference type="eggNOG" id="COG0714">
    <property type="taxonomic scope" value="Bacteria"/>
</dbReference>
<dbReference type="SUPFAM" id="SSF52540">
    <property type="entry name" value="P-loop containing nucleoside triphosphate hydrolases"/>
    <property type="match status" value="1"/>
</dbReference>
<evidence type="ECO:0000313" key="2">
    <source>
        <dbReference type="EMBL" id="ESL04077.1"/>
    </source>
</evidence>
<dbReference type="Pfam" id="PF07728">
    <property type="entry name" value="AAA_5"/>
    <property type="match status" value="1"/>
</dbReference>
<comment type="caution">
    <text evidence="2">The sequence shown here is derived from an EMBL/GenBank/DDBJ whole genome shotgun (WGS) entry which is preliminary data.</text>
</comment>
<proteinExistence type="predicted"/>
<reference evidence="2 3" key="1">
    <citation type="submission" date="2013-06" db="EMBL/GenBank/DDBJ databases">
        <authorList>
            <person name="Weinstock G."/>
            <person name="Sodergren E."/>
            <person name="Clifton S."/>
            <person name="Fulton L."/>
            <person name="Fulton B."/>
            <person name="Courtney L."/>
            <person name="Fronick C."/>
            <person name="Harrison M."/>
            <person name="Strong C."/>
            <person name="Farmer C."/>
            <person name="Delahaunty K."/>
            <person name="Markovic C."/>
            <person name="Hall O."/>
            <person name="Minx P."/>
            <person name="Tomlinson C."/>
            <person name="Mitreva M."/>
            <person name="Nelson J."/>
            <person name="Hou S."/>
            <person name="Wollam A."/>
            <person name="Pepin K.H."/>
            <person name="Johnson M."/>
            <person name="Bhonagiri V."/>
            <person name="Nash W.E."/>
            <person name="Warren W."/>
            <person name="Chinwalla A."/>
            <person name="Mardis E.R."/>
            <person name="Wilson R.K."/>
        </authorList>
    </citation>
    <scope>NUCLEOTIDE SEQUENCE [LARGE SCALE GENOMIC DNA]</scope>
    <source>
        <strain evidence="2 3">ATCC 51271</strain>
    </source>
</reference>
<dbReference type="InterPro" id="IPR011704">
    <property type="entry name" value="ATPase_dyneun-rel_AAA"/>
</dbReference>
<dbReference type="GO" id="GO:0016887">
    <property type="term" value="F:ATP hydrolysis activity"/>
    <property type="evidence" value="ECO:0007669"/>
    <property type="project" value="InterPro"/>
</dbReference>
<dbReference type="GO" id="GO:0005524">
    <property type="term" value="F:ATP binding"/>
    <property type="evidence" value="ECO:0007669"/>
    <property type="project" value="InterPro"/>
</dbReference>
<dbReference type="OrthoDB" id="9808317at2"/>
<sequence>MNIEAAKTEIKRTLALYLEKDEMGNYLLPRVKQRPLFLVGPPGVGKTAIMEQVAAEEGVALVSYTITHHTRQSAVGLPFIKEREYDGKMYSTTEYTMSEIIASIYESIEQTGIREGILFLDEINCVSETLAPMMLQFLQEKKFGNFSVPKGWIIVTAGNPAGYNKSVREFDTVTLDRIRQITIEAEYSVWKNYAIKQGVHPAIMSFLEIKKENFYHMETTVEGKRIVTPRGWEDFSVLLRGYERKGFEITNEVALEFIKDKRIAVDFVNFLELYRKYENKYRIKDILENGDIGAELPGYEGAGFDEKISVVSMMLSGLNNYFIKTYREEEYIKRLFNVLKKAKEEEGYRTVCELYDNERKEYEKLTLGRALDKVRDKIYVKTISKLAELIKLGEGIDEEVFAGEMSAFFAREKKTVLETTEKAEKALSNAVNFMERYFTPADDSEELVVASGSEMVYFISELETNYYSMNFIREHSSVDIKKYGKLLKTSATRDKLMSEIRDEQ</sequence>
<dbReference type="Proteomes" id="UP000018227">
    <property type="component" value="Unassembled WGS sequence"/>
</dbReference>
<dbReference type="HOGENOM" id="CLU_543789_0_0_9"/>
<gene>
    <name evidence="2" type="ORF">GCWU0000282_000423</name>
</gene>
<dbReference type="RefSeq" id="WP_023353326.1">
    <property type="nucleotide sequence ID" value="NZ_KI535366.1"/>
</dbReference>
<evidence type="ECO:0000259" key="1">
    <source>
        <dbReference type="Pfam" id="PF07728"/>
    </source>
</evidence>
<keyword evidence="3" id="KW-1185">Reference proteome</keyword>
<evidence type="ECO:0000313" key="3">
    <source>
        <dbReference type="Proteomes" id="UP000018227"/>
    </source>
</evidence>